<evidence type="ECO:0000256" key="1">
    <source>
        <dbReference type="ARBA" id="ARBA00004123"/>
    </source>
</evidence>
<dbReference type="Pfam" id="PF00271">
    <property type="entry name" value="Helicase_C"/>
    <property type="match status" value="1"/>
</dbReference>
<name>A0AA39RLL8_ACESA</name>
<dbReference type="InterPro" id="IPR011545">
    <property type="entry name" value="DEAD/DEAH_box_helicase_dom"/>
</dbReference>
<dbReference type="FunFam" id="3.40.50.300:FF:001992">
    <property type="entry name" value="ATP-dependent RNA helicase, putative"/>
    <property type="match status" value="1"/>
</dbReference>
<feature type="region of interest" description="Disordered" evidence="11">
    <location>
        <begin position="32"/>
        <end position="61"/>
    </location>
</feature>
<evidence type="ECO:0000256" key="11">
    <source>
        <dbReference type="SAM" id="MobiDB-lite"/>
    </source>
</evidence>
<dbReference type="Proteomes" id="UP001168877">
    <property type="component" value="Unassembled WGS sequence"/>
</dbReference>
<keyword evidence="7" id="KW-0067">ATP-binding</keyword>
<reference evidence="14" key="1">
    <citation type="journal article" date="2022" name="Plant J.">
        <title>Strategies of tolerance reflected in two North American maple genomes.</title>
        <authorList>
            <person name="McEvoy S.L."/>
            <person name="Sezen U.U."/>
            <person name="Trouern-Trend A."/>
            <person name="McMahon S.M."/>
            <person name="Schaberg P.G."/>
            <person name="Yang J."/>
            <person name="Wegrzyn J.L."/>
            <person name="Swenson N.G."/>
        </authorList>
    </citation>
    <scope>NUCLEOTIDE SEQUENCE</scope>
    <source>
        <strain evidence="14">NS2018</strain>
    </source>
</reference>
<dbReference type="Pfam" id="PF14223">
    <property type="entry name" value="Retrotran_gag_2"/>
    <property type="match status" value="1"/>
</dbReference>
<feature type="compositionally biased region" description="Basic and acidic residues" evidence="11">
    <location>
        <begin position="1484"/>
        <end position="1499"/>
    </location>
</feature>
<dbReference type="GO" id="GO:0000400">
    <property type="term" value="F:four-way junction DNA binding"/>
    <property type="evidence" value="ECO:0007669"/>
    <property type="project" value="TreeGrafter"/>
</dbReference>
<keyword evidence="8" id="KW-0238">DNA-binding</keyword>
<evidence type="ECO:0000259" key="12">
    <source>
        <dbReference type="PROSITE" id="PS51192"/>
    </source>
</evidence>
<feature type="domain" description="Helicase ATP-binding" evidence="12">
    <location>
        <begin position="135"/>
        <end position="303"/>
    </location>
</feature>
<proteinExistence type="inferred from homology"/>
<dbReference type="CDD" id="cd18033">
    <property type="entry name" value="DEXDc_FANCM"/>
    <property type="match status" value="1"/>
</dbReference>
<comment type="caution">
    <text evidence="14">The sequence shown here is derived from an EMBL/GenBank/DDBJ whole genome shotgun (WGS) entry which is preliminary data.</text>
</comment>
<feature type="compositionally biased region" description="Polar residues" evidence="11">
    <location>
        <begin position="34"/>
        <end position="51"/>
    </location>
</feature>
<evidence type="ECO:0000313" key="15">
    <source>
        <dbReference type="Proteomes" id="UP001168877"/>
    </source>
</evidence>
<dbReference type="GO" id="GO:0036297">
    <property type="term" value="P:interstrand cross-link repair"/>
    <property type="evidence" value="ECO:0007669"/>
    <property type="project" value="TreeGrafter"/>
</dbReference>
<dbReference type="Gene3D" id="3.40.50.300">
    <property type="entry name" value="P-loop containing nucleotide triphosphate hydrolases"/>
    <property type="match status" value="2"/>
</dbReference>
<feature type="domain" description="Helicase C-terminal" evidence="13">
    <location>
        <begin position="461"/>
        <end position="632"/>
    </location>
</feature>
<evidence type="ECO:0000313" key="14">
    <source>
        <dbReference type="EMBL" id="KAK0576503.1"/>
    </source>
</evidence>
<evidence type="ECO:0000256" key="3">
    <source>
        <dbReference type="ARBA" id="ARBA00022741"/>
    </source>
</evidence>
<keyword evidence="4" id="KW-0227">DNA damage</keyword>
<dbReference type="InterPro" id="IPR039686">
    <property type="entry name" value="FANCM/Mph1-like_ID"/>
</dbReference>
<evidence type="ECO:0000259" key="13">
    <source>
        <dbReference type="PROSITE" id="PS51194"/>
    </source>
</evidence>
<keyword evidence="5" id="KW-0378">Hydrolase</keyword>
<dbReference type="GO" id="GO:0043138">
    <property type="term" value="F:3'-5' DNA helicase activity"/>
    <property type="evidence" value="ECO:0007669"/>
    <property type="project" value="InterPro"/>
</dbReference>
<evidence type="ECO:0000256" key="7">
    <source>
        <dbReference type="ARBA" id="ARBA00022840"/>
    </source>
</evidence>
<keyword evidence="3" id="KW-0547">Nucleotide-binding</keyword>
<dbReference type="SUPFAM" id="SSF52540">
    <property type="entry name" value="P-loop containing nucleoside triphosphate hydrolases"/>
    <property type="match status" value="1"/>
</dbReference>
<protein>
    <submittedName>
        <fullName evidence="14">Uncharacterized protein</fullName>
    </submittedName>
</protein>
<dbReference type="InterPro" id="IPR014001">
    <property type="entry name" value="Helicase_ATP-bd"/>
</dbReference>
<feature type="region of interest" description="Disordered" evidence="11">
    <location>
        <begin position="990"/>
        <end position="1009"/>
    </location>
</feature>
<feature type="region of interest" description="Disordered" evidence="11">
    <location>
        <begin position="1634"/>
        <end position="1676"/>
    </location>
</feature>
<dbReference type="PANTHER" id="PTHR14025:SF20">
    <property type="entry name" value="FANCONI ANEMIA GROUP M PROTEIN"/>
    <property type="match status" value="1"/>
</dbReference>
<evidence type="ECO:0000256" key="9">
    <source>
        <dbReference type="ARBA" id="ARBA00023204"/>
    </source>
</evidence>
<evidence type="ECO:0000256" key="8">
    <source>
        <dbReference type="ARBA" id="ARBA00023125"/>
    </source>
</evidence>
<dbReference type="GO" id="GO:0005634">
    <property type="term" value="C:nucleus"/>
    <property type="evidence" value="ECO:0007669"/>
    <property type="project" value="UniProtKB-SubCell"/>
</dbReference>
<dbReference type="SMART" id="SM00487">
    <property type="entry name" value="DEXDc"/>
    <property type="match status" value="1"/>
</dbReference>
<feature type="compositionally biased region" description="Polar residues" evidence="11">
    <location>
        <begin position="1506"/>
        <end position="1519"/>
    </location>
</feature>
<keyword evidence="9" id="KW-0234">DNA repair</keyword>
<dbReference type="InterPro" id="IPR001650">
    <property type="entry name" value="Helicase_C-like"/>
</dbReference>
<evidence type="ECO:0000256" key="5">
    <source>
        <dbReference type="ARBA" id="ARBA00022801"/>
    </source>
</evidence>
<dbReference type="InterPro" id="IPR027417">
    <property type="entry name" value="P-loop_NTPase"/>
</dbReference>
<dbReference type="SMART" id="SM00490">
    <property type="entry name" value="HELICc"/>
    <property type="match status" value="1"/>
</dbReference>
<evidence type="ECO:0000256" key="10">
    <source>
        <dbReference type="ARBA" id="ARBA00023242"/>
    </source>
</evidence>
<dbReference type="CDD" id="cd12091">
    <property type="entry name" value="FANCM_ID"/>
    <property type="match status" value="1"/>
</dbReference>
<comment type="similarity">
    <text evidence="2">Belongs to the DEAD box helicase family. DEAH subfamily. FANCM sub-subfamily.</text>
</comment>
<dbReference type="CDD" id="cd18801">
    <property type="entry name" value="SF2_C_FANCM_Hef"/>
    <property type="match status" value="1"/>
</dbReference>
<dbReference type="FunFam" id="3.40.50.300:FF:000861">
    <property type="entry name" value="Fanconi anemia, complementation group M"/>
    <property type="match status" value="1"/>
</dbReference>
<dbReference type="InterPro" id="IPR044749">
    <property type="entry name" value="FANCM_DEXDc"/>
</dbReference>
<dbReference type="Pfam" id="PF00270">
    <property type="entry name" value="DEAD"/>
    <property type="match status" value="1"/>
</dbReference>
<feature type="compositionally biased region" description="Basic and acidic residues" evidence="11">
    <location>
        <begin position="1653"/>
        <end position="1665"/>
    </location>
</feature>
<dbReference type="PANTHER" id="PTHR14025">
    <property type="entry name" value="FANCONI ANEMIA GROUP M FANCM FAMILY MEMBER"/>
    <property type="match status" value="1"/>
</dbReference>
<feature type="region of interest" description="Disordered" evidence="11">
    <location>
        <begin position="1484"/>
        <end position="1519"/>
    </location>
</feature>
<dbReference type="PROSITE" id="PS51192">
    <property type="entry name" value="HELICASE_ATP_BIND_1"/>
    <property type="match status" value="1"/>
</dbReference>
<keyword evidence="6" id="KW-0347">Helicase</keyword>
<evidence type="ECO:0000256" key="4">
    <source>
        <dbReference type="ARBA" id="ARBA00022763"/>
    </source>
</evidence>
<evidence type="ECO:0000256" key="2">
    <source>
        <dbReference type="ARBA" id="ARBA00009889"/>
    </source>
</evidence>
<gene>
    <name evidence="14" type="ORF">LWI29_018517</name>
</gene>
<keyword evidence="10" id="KW-0539">Nucleus</keyword>
<dbReference type="GO" id="GO:0005524">
    <property type="term" value="F:ATP binding"/>
    <property type="evidence" value="ECO:0007669"/>
    <property type="project" value="UniProtKB-KW"/>
</dbReference>
<sequence>MTSFNNPLQIVDDDDDEFDWEAAVKEIDVACETTKPSSASNPDASTNFSSNDQKKKPSISKQSKLDKFFGNAGPRPQVGLRPQVGQIAQLGPGPQFNVEFDEGDEKMCYLEIDAEAAKTWIYPVNVPVRDYQFNITKTALFANTLVALPTGLGKTLIAAVVMYNYFRWFPDGKIVFAAPSRPLVMQQIEACHNIVGIPQEWTIDMTGQISPTRRACFWKTKRVFFVTPQVLEKDIQSGTCLVKYLVCLVIDEAHRALGNYSYCTAVRELMSVPVQLRILALTATPGSKQQTIQLIIDNLHISTLEYRNENDDDVSPYVHNRKIELMEVAMGQDAAEITNLLLDIIRPYVNRLSTFGLLQNRDCQTLSPIDLLSSREKFRQAPPPDLPHIKFGEVEANFGALITLYHIRRLLSSHGIRPAYEMLEEKLKQGSFARFMSKNEIIRKVKLLMQQSLSHGAPSPKLSKMLEVLVDHFKIKDPKHSRVIIFSNFRGSVRDIMSTLANIGNLVKATEFIGQSSGKTLKGQSQKVQQAVLEKFRAGGYNVIVATSIGEEGLDIMEVDLVICFDANVSPLRMIQRMGRTGRKHDGRVVVLACEGSELKGYVRKQASSKAINKHMRNGGMSSFNFHPSPRMVPHIIKPEVQLVELSIDRFVTRVKKVKGDQAIKTPVFKDKLTVAESEIIAKYFHPTRNSMRPSLIAFPHFQAFPSGVHKVMHSYRTGMLIDIMQHLQGLTFSRDSTISSVEVCPLSLSEITISGDNTRSATSGQFEAKRPTPASITAFSSSDISSVHITAHKLDGKNYLQWAQSVKIVICGRGKLGYITGELPAPPLTDPTYKTWLAENSIVLAWLINSMEPKISRRYLYFKTAKEVWDAARRMYSDLGNASQIFELRSKLKEMKQGSNSVTQYFSDLQDLWQELDLFFEEDSSCDKCSIKQQRKLENERVYDFLAGLNRNLDEVRGRVVARYPFPSTEEAFAEVRREEGRRKVMLTDDQPISSSAPEGSALGENQDQEACCSWDTLDLPLLGVENTIQPLPPLPTTSSVPNISSPAPVLYDPTTISETIPISESSLPSDNIPVLETGGESTIPNQQELRVYSRRKVSQENKEIMNPTHSQEAEPMVGPQLPIESGNQNPNLDLDAPIAIRKGVRSCTQHPISKFISYSNLSSPFRAFTSNLSSVVIPRSIEEALTVPEWRAAVFEEMRALKQNNTWSLVELPQEKRIQDSSKCLGVQTECEKDEKDSLISDDIQGFKSLKKVTYSEPSPIGTLRTKEKHSVPHFYGKSPTAHSYLFGSDFVSVDAQGNVVIVSLPALPFKELSHSKCLRATNTLLLNHMKQYSFHLKASDGNCNELTMQAKAIAEVTTSQTICINNGALPISRLFESEEKRLDGFEKISETPIVNRKQLNEGDDISSETLDVVEIKELTQLADEYNDVLSDTDLSPRLTSLIKSGVVPESPINESGLLNNDEINEFLVQDLDSLVKLCTEEQTKSPNRGELKRSSTDDGATGRNVSVSPVNKETQTPLLKMKRSRGCTFLSPVIEEPKTSLTNFRNSSCSRDWPLSPGDKSENVEPVRKFKRLCRAVDHGKNKNPLNMKENTVVGGVKHARSFSGTSSIQNKQGRGKKRLTEDVQTFIEEEAEVSSEVKISDDEEDDQDNNSHDDSFIDDRINPTAASTQAASGGVDMMAIYRRSLLSQSPVVRQPNFSAIYSPYSVAPMTSGSSSAKTLYSIQTPQTPASVRINQERISSEAMPCTTTDSTRENEMNMENLKRKLNFFQSRSIPAINLEQQFAFQSDVSGRESCQQGQAGEMDTNRDTVDDDDQFYEYLDFDAVEEHAASLLKQKSEFTKQKQDLTLNFGVKDSPSFDLGV</sequence>
<accession>A0AA39RLL8</accession>
<organism evidence="14 15">
    <name type="scientific">Acer saccharum</name>
    <name type="common">Sugar maple</name>
    <dbReference type="NCBI Taxonomy" id="4024"/>
    <lineage>
        <taxon>Eukaryota</taxon>
        <taxon>Viridiplantae</taxon>
        <taxon>Streptophyta</taxon>
        <taxon>Embryophyta</taxon>
        <taxon>Tracheophyta</taxon>
        <taxon>Spermatophyta</taxon>
        <taxon>Magnoliopsida</taxon>
        <taxon>eudicotyledons</taxon>
        <taxon>Gunneridae</taxon>
        <taxon>Pentapetalae</taxon>
        <taxon>rosids</taxon>
        <taxon>malvids</taxon>
        <taxon>Sapindales</taxon>
        <taxon>Sapindaceae</taxon>
        <taxon>Hippocastanoideae</taxon>
        <taxon>Acereae</taxon>
        <taxon>Acer</taxon>
    </lineage>
</organism>
<evidence type="ECO:0000256" key="6">
    <source>
        <dbReference type="ARBA" id="ARBA00022806"/>
    </source>
</evidence>
<dbReference type="GO" id="GO:0009378">
    <property type="term" value="F:four-way junction helicase activity"/>
    <property type="evidence" value="ECO:0007669"/>
    <property type="project" value="TreeGrafter"/>
</dbReference>
<dbReference type="EMBL" id="JAUESC010000386">
    <property type="protein sequence ID" value="KAK0576503.1"/>
    <property type="molecule type" value="Genomic_DNA"/>
</dbReference>
<keyword evidence="15" id="KW-1185">Reference proteome</keyword>
<dbReference type="Gene3D" id="1.20.1320.20">
    <property type="entry name" value="hef helicase domain"/>
    <property type="match status" value="1"/>
</dbReference>
<reference evidence="14" key="2">
    <citation type="submission" date="2023-06" db="EMBL/GenBank/DDBJ databases">
        <authorList>
            <person name="Swenson N.G."/>
            <person name="Wegrzyn J.L."/>
            <person name="Mcevoy S.L."/>
        </authorList>
    </citation>
    <scope>NUCLEOTIDE SEQUENCE</scope>
    <source>
        <strain evidence="14">NS2018</strain>
        <tissue evidence="14">Leaf</tissue>
    </source>
</reference>
<dbReference type="GO" id="GO:0045003">
    <property type="term" value="P:double-strand break repair via synthesis-dependent strand annealing"/>
    <property type="evidence" value="ECO:0007669"/>
    <property type="project" value="TreeGrafter"/>
</dbReference>
<dbReference type="PROSITE" id="PS51194">
    <property type="entry name" value="HELICASE_CTER"/>
    <property type="match status" value="1"/>
</dbReference>
<dbReference type="GO" id="GO:0016787">
    <property type="term" value="F:hydrolase activity"/>
    <property type="evidence" value="ECO:0007669"/>
    <property type="project" value="UniProtKB-KW"/>
</dbReference>
<comment type="subcellular location">
    <subcellularLocation>
        <location evidence="1">Nucleus</location>
    </subcellularLocation>
</comment>